<gene>
    <name evidence="1" type="primary">AlNc14C47G3796</name>
    <name evidence="1" type="ORF">ALNC14_043990</name>
</gene>
<name>F0WAT4_9STRA</name>
<proteinExistence type="predicted"/>
<protein>
    <submittedName>
        <fullName evidence="1">AlNc14C47G3796 protein</fullName>
    </submittedName>
</protein>
<sequence length="123" mass="14054">MIALAGKEEKDLIYFEQNATIKRAQESVSGMQAWSILEHYVMEFVASNDWCISSTYGVDVHQISDFQKLSNRPVTVRVTRHPTSEEHATKLGIKALNEAPSFIKNMNKAWRNENTGLRNKINE</sequence>
<reference evidence="1" key="1">
    <citation type="journal article" date="2011" name="PLoS Biol.">
        <title>Gene gain and loss during evolution of obligate parasitism in the white rust pathogen of Arabidopsis thaliana.</title>
        <authorList>
            <person name="Kemen E."/>
            <person name="Gardiner A."/>
            <person name="Schultz-Larsen T."/>
            <person name="Kemen A.C."/>
            <person name="Balmuth A.L."/>
            <person name="Robert-Seilaniantz A."/>
            <person name="Bailey K."/>
            <person name="Holub E."/>
            <person name="Studholme D.J."/>
            <person name="Maclean D."/>
            <person name="Jones J.D."/>
        </authorList>
    </citation>
    <scope>NUCLEOTIDE SEQUENCE</scope>
</reference>
<accession>F0WAT4</accession>
<evidence type="ECO:0000313" key="1">
    <source>
        <dbReference type="EMBL" id="CCA18256.1"/>
    </source>
</evidence>
<dbReference type="AlphaFoldDB" id="F0WAT4"/>
<reference evidence="1" key="2">
    <citation type="submission" date="2011-02" db="EMBL/GenBank/DDBJ databases">
        <authorList>
            <person name="MacLean D."/>
        </authorList>
    </citation>
    <scope>NUCLEOTIDE SEQUENCE</scope>
</reference>
<dbReference type="HOGENOM" id="CLU_2019482_0_0_1"/>
<organism evidence="1">
    <name type="scientific">Albugo laibachii Nc14</name>
    <dbReference type="NCBI Taxonomy" id="890382"/>
    <lineage>
        <taxon>Eukaryota</taxon>
        <taxon>Sar</taxon>
        <taxon>Stramenopiles</taxon>
        <taxon>Oomycota</taxon>
        <taxon>Peronosporomycetes</taxon>
        <taxon>Albuginales</taxon>
        <taxon>Albuginaceae</taxon>
        <taxon>Albugo</taxon>
    </lineage>
</organism>
<dbReference type="EMBL" id="FR824092">
    <property type="protein sequence ID" value="CCA18256.1"/>
    <property type="molecule type" value="Genomic_DNA"/>
</dbReference>